<evidence type="ECO:0000256" key="2">
    <source>
        <dbReference type="ARBA" id="ARBA00023002"/>
    </source>
</evidence>
<dbReference type="SUPFAM" id="SSF50129">
    <property type="entry name" value="GroES-like"/>
    <property type="match status" value="1"/>
</dbReference>
<dbReference type="InterPro" id="IPR013154">
    <property type="entry name" value="ADH-like_N"/>
</dbReference>
<sequence length="387" mass="40922">MAPKNQAAWLVEKRSSLLEVSDAPYSSPGPGQVTTKNGAIAINPFDWVLQYQSGMLAGHLMYPMVLGTDVAGTVVEVGPGVTRFKVGDRIAGNAVSAAKESNNAAEGAFQLYSVMRENMITKVPKHFSHEQAAVLGLGIVTATYGLFHEDYLGLDMPKVLPPPNPQPGKRYTRAVIVTGGASSVGASAVQLAVSAGYKVVSTCSPKNFEMVHNLGAADVFDYNSSTLVSDLVHALEGYELCGAYSIGANADALCVSVIQERLAKSPNLPTKKFVAMAGGKSPNADALKGAFGLYRMMGNMTTMMGKNAITKFTTGVQVKFIMMTDLIQFDSCVSKIYLEFLGPALAQGQFVPAPEPKVVGHGLEKINEALEINQKGVSASKVVVALP</sequence>
<dbReference type="InterPro" id="IPR047122">
    <property type="entry name" value="Trans-enoyl_RdTase-like"/>
</dbReference>
<dbReference type="PANTHER" id="PTHR45348:SF2">
    <property type="entry name" value="ZINC-TYPE ALCOHOL DEHYDROGENASE-LIKE PROTEIN C2E1P3.01"/>
    <property type="match status" value="1"/>
</dbReference>
<dbReference type="Gene3D" id="3.40.50.720">
    <property type="entry name" value="NAD(P)-binding Rossmann-like Domain"/>
    <property type="match status" value="1"/>
</dbReference>
<name>A0AAD6HJ95_9EURO</name>
<feature type="domain" description="Enoyl reductase (ER)" evidence="3">
    <location>
        <begin position="13"/>
        <end position="384"/>
    </location>
</feature>
<dbReference type="CDD" id="cd08249">
    <property type="entry name" value="enoyl_reductase_like"/>
    <property type="match status" value="1"/>
</dbReference>
<comment type="caution">
    <text evidence="4">The sequence shown here is derived from an EMBL/GenBank/DDBJ whole genome shotgun (WGS) entry which is preliminary data.</text>
</comment>
<reference evidence="4" key="2">
    <citation type="submission" date="2023-01" db="EMBL/GenBank/DDBJ databases">
        <authorList>
            <person name="Petersen C."/>
        </authorList>
    </citation>
    <scope>NUCLEOTIDE SEQUENCE</scope>
    <source>
        <strain evidence="4">IBT 17514</strain>
    </source>
</reference>
<dbReference type="Gene3D" id="3.90.180.10">
    <property type="entry name" value="Medium-chain alcohol dehydrogenases, catalytic domain"/>
    <property type="match status" value="1"/>
</dbReference>
<comment type="similarity">
    <text evidence="1">Belongs to the zinc-containing alcohol dehydrogenase family.</text>
</comment>
<dbReference type="InterPro" id="IPR036291">
    <property type="entry name" value="NAD(P)-bd_dom_sf"/>
</dbReference>
<evidence type="ECO:0000313" key="5">
    <source>
        <dbReference type="Proteomes" id="UP001215712"/>
    </source>
</evidence>
<dbReference type="InterPro" id="IPR011032">
    <property type="entry name" value="GroES-like_sf"/>
</dbReference>
<keyword evidence="2" id="KW-0560">Oxidoreductase</keyword>
<dbReference type="GO" id="GO:0016651">
    <property type="term" value="F:oxidoreductase activity, acting on NAD(P)H"/>
    <property type="evidence" value="ECO:0007669"/>
    <property type="project" value="InterPro"/>
</dbReference>
<evidence type="ECO:0000256" key="1">
    <source>
        <dbReference type="ARBA" id="ARBA00008072"/>
    </source>
</evidence>
<dbReference type="Proteomes" id="UP001215712">
    <property type="component" value="Unassembled WGS sequence"/>
</dbReference>
<dbReference type="AlphaFoldDB" id="A0AAD6HJ95"/>
<dbReference type="Pfam" id="PF08240">
    <property type="entry name" value="ADH_N"/>
    <property type="match status" value="1"/>
</dbReference>
<dbReference type="SUPFAM" id="SSF51735">
    <property type="entry name" value="NAD(P)-binding Rossmann-fold domains"/>
    <property type="match status" value="1"/>
</dbReference>
<dbReference type="InterPro" id="IPR020843">
    <property type="entry name" value="ER"/>
</dbReference>
<organism evidence="4 5">
    <name type="scientific">Penicillium malachiteum</name>
    <dbReference type="NCBI Taxonomy" id="1324776"/>
    <lineage>
        <taxon>Eukaryota</taxon>
        <taxon>Fungi</taxon>
        <taxon>Dikarya</taxon>
        <taxon>Ascomycota</taxon>
        <taxon>Pezizomycotina</taxon>
        <taxon>Eurotiomycetes</taxon>
        <taxon>Eurotiomycetidae</taxon>
        <taxon>Eurotiales</taxon>
        <taxon>Aspergillaceae</taxon>
        <taxon>Penicillium</taxon>
    </lineage>
</organism>
<dbReference type="PANTHER" id="PTHR45348">
    <property type="entry name" value="HYPOTHETICAL OXIDOREDUCTASE (EUROFUNG)"/>
    <property type="match status" value="1"/>
</dbReference>
<dbReference type="SMART" id="SM00829">
    <property type="entry name" value="PKS_ER"/>
    <property type="match status" value="1"/>
</dbReference>
<evidence type="ECO:0000313" key="4">
    <source>
        <dbReference type="EMBL" id="KAJ5719765.1"/>
    </source>
</evidence>
<reference evidence="4" key="1">
    <citation type="journal article" date="2023" name="IMA Fungus">
        <title>Comparative genomic study of the Penicillium genus elucidates a diverse pangenome and 15 lateral gene transfer events.</title>
        <authorList>
            <person name="Petersen C."/>
            <person name="Sorensen T."/>
            <person name="Nielsen M.R."/>
            <person name="Sondergaard T.E."/>
            <person name="Sorensen J.L."/>
            <person name="Fitzpatrick D.A."/>
            <person name="Frisvad J.C."/>
            <person name="Nielsen K.L."/>
        </authorList>
    </citation>
    <scope>NUCLEOTIDE SEQUENCE</scope>
    <source>
        <strain evidence="4">IBT 17514</strain>
    </source>
</reference>
<proteinExistence type="inferred from homology"/>
<evidence type="ECO:0000259" key="3">
    <source>
        <dbReference type="SMART" id="SM00829"/>
    </source>
</evidence>
<gene>
    <name evidence="4" type="ORF">N7493_007343</name>
</gene>
<accession>A0AAD6HJ95</accession>
<keyword evidence="5" id="KW-1185">Reference proteome</keyword>
<protein>
    <submittedName>
        <fullName evidence="4">Chaperonin 10-like protein</fullName>
    </submittedName>
</protein>
<dbReference type="EMBL" id="JAQJAN010000010">
    <property type="protein sequence ID" value="KAJ5719765.1"/>
    <property type="molecule type" value="Genomic_DNA"/>
</dbReference>